<proteinExistence type="predicted"/>
<protein>
    <submittedName>
        <fullName evidence="2">Type II toxin-antitoxin system RelE/ParE family toxin</fullName>
    </submittedName>
</protein>
<comment type="caution">
    <text evidence="2">The sequence shown here is derived from an EMBL/GenBank/DDBJ whole genome shotgun (WGS) entry which is preliminary data.</text>
</comment>
<dbReference type="Proteomes" id="UP000518316">
    <property type="component" value="Unassembled WGS sequence"/>
</dbReference>
<dbReference type="RefSeq" id="WP_182598482.1">
    <property type="nucleotide sequence ID" value="NZ_JACIVC010000061.1"/>
</dbReference>
<evidence type="ECO:0000313" key="2">
    <source>
        <dbReference type="EMBL" id="MBB1069970.1"/>
    </source>
</evidence>
<organism evidence="2 3">
    <name type="scientific">Limosilactobacillus albertensis</name>
    <dbReference type="NCBI Taxonomy" id="2759752"/>
    <lineage>
        <taxon>Bacteria</taxon>
        <taxon>Bacillati</taxon>
        <taxon>Bacillota</taxon>
        <taxon>Bacilli</taxon>
        <taxon>Lactobacillales</taxon>
        <taxon>Lactobacillaceae</taxon>
        <taxon>Limosilactobacillus</taxon>
    </lineage>
</organism>
<name>A0A7W3Y8F9_9LACO</name>
<dbReference type="InterPro" id="IPR007712">
    <property type="entry name" value="RelE/ParE_toxin"/>
</dbReference>
<dbReference type="Gene3D" id="3.30.2310.20">
    <property type="entry name" value="RelE-like"/>
    <property type="match status" value="1"/>
</dbReference>
<reference evidence="2 3" key="1">
    <citation type="submission" date="2020-07" db="EMBL/GenBank/DDBJ databases">
        <title>Description of Limosilactobacillus balticus sp. nov., Limosilactobacillus agrestis sp. nov., Limosilactobacillus albertensis sp. nov., Limosilactobacillus rudii sp. nov., Limosilactobacillus fastidiosus sp. nov., five novel Limosilactobacillus species isolated from the vertebrate gastrointestinal tract, and proposal of 6 subspecies of Limosilactobacillus reuteri adapted to the gastrointestinal tract of specific vertebrate hosts.</title>
        <authorList>
            <person name="Li F."/>
            <person name="Cheng C."/>
            <person name="Zheng J."/>
            <person name="Quevedo R.M."/>
            <person name="Li J."/>
            <person name="Roos S."/>
            <person name="Gaenzle M.G."/>
            <person name="Walter J."/>
        </authorList>
    </citation>
    <scope>NUCLEOTIDE SEQUENCE [LARGE SCALE GENOMIC DNA]</scope>
    <source>
        <strain evidence="2 3">RRLNB_1_1</strain>
    </source>
</reference>
<dbReference type="Pfam" id="PF05016">
    <property type="entry name" value="ParE_toxin"/>
    <property type="match status" value="1"/>
</dbReference>
<gene>
    <name evidence="2" type="ORF">H5S40_07385</name>
</gene>
<keyword evidence="3" id="KW-1185">Reference proteome</keyword>
<sequence length="102" mass="11765">MKIKYTPSFADSLECTILYWHDELKLSAVKIHQFTSHIDKKIKLIGAYPGIGTDVTELYGFKKQTYRILIGHSYGIFYRLDQANDQIIIGAIFNTAEMEVKF</sequence>
<accession>A0A7W3Y8F9</accession>
<evidence type="ECO:0000256" key="1">
    <source>
        <dbReference type="ARBA" id="ARBA00022649"/>
    </source>
</evidence>
<dbReference type="InterPro" id="IPR035093">
    <property type="entry name" value="RelE/ParE_toxin_dom_sf"/>
</dbReference>
<keyword evidence="1" id="KW-1277">Toxin-antitoxin system</keyword>
<dbReference type="AlphaFoldDB" id="A0A7W3Y8F9"/>
<dbReference type="EMBL" id="JACIVC010000061">
    <property type="protein sequence ID" value="MBB1069970.1"/>
    <property type="molecule type" value="Genomic_DNA"/>
</dbReference>
<evidence type="ECO:0000313" key="3">
    <source>
        <dbReference type="Proteomes" id="UP000518316"/>
    </source>
</evidence>